<organism evidence="1 2">
    <name type="scientific">Achromobacter pulmonis</name>
    <dbReference type="NCBI Taxonomy" id="1389932"/>
    <lineage>
        <taxon>Bacteria</taxon>
        <taxon>Pseudomonadati</taxon>
        <taxon>Pseudomonadota</taxon>
        <taxon>Betaproteobacteria</taxon>
        <taxon>Burkholderiales</taxon>
        <taxon>Alcaligenaceae</taxon>
        <taxon>Achromobacter</taxon>
    </lineage>
</organism>
<protein>
    <submittedName>
        <fullName evidence="1">Major capsid protein E</fullName>
    </submittedName>
</protein>
<proteinExistence type="predicted"/>
<dbReference type="Proteomes" id="UP000235994">
    <property type="component" value="Unassembled WGS sequence"/>
</dbReference>
<accession>A0A2N8KDM6</accession>
<comment type="caution">
    <text evidence="1">The sequence shown here is derived from an EMBL/GenBank/DDBJ whole genome shotgun (WGS) entry which is preliminary data.</text>
</comment>
<name>A0A2N8KDM6_9BURK</name>
<evidence type="ECO:0000313" key="2">
    <source>
        <dbReference type="Proteomes" id="UP000235994"/>
    </source>
</evidence>
<dbReference type="Pfam" id="PF03864">
    <property type="entry name" value="Phage_cap_E"/>
    <property type="match status" value="1"/>
</dbReference>
<dbReference type="RefSeq" id="WP_102774652.1">
    <property type="nucleotide sequence ID" value="NZ_POQS01000006.1"/>
</dbReference>
<dbReference type="AlphaFoldDB" id="A0A2N8KDM6"/>
<evidence type="ECO:0000313" key="1">
    <source>
        <dbReference type="EMBL" id="PND31558.1"/>
    </source>
</evidence>
<sequence length="333" mass="36448">MADINIFQDEKFTVSALTAAINELESVPGRIGKLGLYSEEGVSSTVVQIEYDGQTLGLVSAKPRGGVGQSVVLTGRKLIPFNTVHLPQRSTMLADEIQGIRAFGSQSELESAEARVAKYQKKHRQQLDLTHEYQRVGGIKGQILDADGTSVLLDVYHSFGIVQQEFPMELTSATTLVRQKSDDVVDLVEDALGATPASGVRALCGKDFWKTLINHKSVRETYLNTAQAAELRGKPADSFEIGGITYERYRGKLGGAPFIGDEEAYAFPDGVSDFFITRFAPADYMETVNTDGLPYYTRVEPLPFGKGLEIESQSNPLHLPTRPKAIIKLKMGT</sequence>
<keyword evidence="2" id="KW-1185">Reference proteome</keyword>
<dbReference type="InterPro" id="IPR005564">
    <property type="entry name" value="Major_capsid_GpE"/>
</dbReference>
<gene>
    <name evidence="1" type="ORF">C1I89_22220</name>
</gene>
<reference evidence="1 2" key="1">
    <citation type="submission" date="2018-01" db="EMBL/GenBank/DDBJ databases">
        <title>The draft genome of an aniline degradation strain ANB-1.</title>
        <authorList>
            <person name="Zhang L."/>
            <person name="Jiang J."/>
        </authorList>
    </citation>
    <scope>NUCLEOTIDE SEQUENCE [LARGE SCALE GENOMIC DNA]</scope>
    <source>
        <strain evidence="1 2">ANB-1</strain>
    </source>
</reference>
<dbReference type="EMBL" id="POQS01000006">
    <property type="protein sequence ID" value="PND31558.1"/>
    <property type="molecule type" value="Genomic_DNA"/>
</dbReference>